<dbReference type="OrthoDB" id="9801824at2"/>
<gene>
    <name evidence="2" type="ORF">SAMN03097708_02711</name>
</gene>
<dbReference type="Gene3D" id="1.10.287.860">
    <property type="entry name" value="Nucleotidyltransferase"/>
    <property type="match status" value="1"/>
</dbReference>
<evidence type="ECO:0000259" key="1">
    <source>
        <dbReference type="SMART" id="SM00954"/>
    </source>
</evidence>
<sequence length="352" mass="40988">MSEKENEKWLSSVLPLHRRLTESVVTIIENVLKAKSVDFLAVSGRTKEKTSALEKIERKGYRNPQKQMTDLSGVRVILYFESDVNKASEIIDEAFEIDPKNSLNQDDLMSTDQIGYRSVHFVCGLGNGRTGLPEFSDLAGLQFEIQVRTVLQHAWAELAHDRNYKFSGKLPKRVERQLYLYAGMLEIADRGFDDVSKEIDKYIESVERKSDLGELDVEIDSISLPRYVRKWCEENGIEIDFPTYHLDELVKELHQFGIHTLAELDKVVPPTYAEVFKREKHDSNIFGVVRDWMLIHDWKRFAKNVERNWCVSYEEEENLFHHFFSAPEFAEFHSVFCPEEVVDEEFGDESHE</sequence>
<dbReference type="SUPFAM" id="SSF81301">
    <property type="entry name" value="Nucleotidyltransferase"/>
    <property type="match status" value="1"/>
</dbReference>
<dbReference type="AlphaFoldDB" id="A0A1G5QSC2"/>
<dbReference type="RefSeq" id="WP_092998210.1">
    <property type="nucleotide sequence ID" value="NZ_FMWD01000008.1"/>
</dbReference>
<dbReference type="Gene3D" id="3.30.460.10">
    <property type="entry name" value="Beta Polymerase, domain 2"/>
    <property type="match status" value="1"/>
</dbReference>
<name>A0A1G5QSC2_9GAMM</name>
<dbReference type="PANTHER" id="PTHR41773">
    <property type="entry name" value="GTP PYROPHOSPHATASE-RELATED"/>
    <property type="match status" value="1"/>
</dbReference>
<dbReference type="InterPro" id="IPR007685">
    <property type="entry name" value="RelA_SpoT"/>
</dbReference>
<protein>
    <submittedName>
        <fullName evidence="2">PpGpp synthetase catalytic domain-containing protein (RelA/SpoT-type nucleotidyltranferase)</fullName>
    </submittedName>
</protein>
<dbReference type="EMBL" id="FMWD01000008">
    <property type="protein sequence ID" value="SCZ64753.1"/>
    <property type="molecule type" value="Genomic_DNA"/>
</dbReference>
<proteinExistence type="predicted"/>
<dbReference type="STRING" id="415747.SAMN03097708_02711"/>
<dbReference type="CDD" id="cd05399">
    <property type="entry name" value="NT_Rel-Spo_like"/>
    <property type="match status" value="1"/>
</dbReference>
<keyword evidence="3" id="KW-1185">Reference proteome</keyword>
<evidence type="ECO:0000313" key="2">
    <source>
        <dbReference type="EMBL" id="SCZ64753.1"/>
    </source>
</evidence>
<dbReference type="Pfam" id="PF04607">
    <property type="entry name" value="RelA_SpoT"/>
    <property type="match status" value="1"/>
</dbReference>
<reference evidence="2 3" key="1">
    <citation type="submission" date="2016-10" db="EMBL/GenBank/DDBJ databases">
        <authorList>
            <person name="de Groot N.N."/>
        </authorList>
    </citation>
    <scope>NUCLEOTIDE SEQUENCE [LARGE SCALE GENOMIC DNA]</scope>
    <source>
        <strain evidence="2 3">HLD2</strain>
    </source>
</reference>
<dbReference type="Proteomes" id="UP000199648">
    <property type="component" value="Unassembled WGS sequence"/>
</dbReference>
<dbReference type="PANTHER" id="PTHR41773:SF1">
    <property type="entry name" value="RELA_SPOT DOMAIN-CONTAINING PROTEIN"/>
    <property type="match status" value="1"/>
</dbReference>
<organism evidence="2 3">
    <name type="scientific">Thiohalomonas denitrificans</name>
    <dbReference type="NCBI Taxonomy" id="415747"/>
    <lineage>
        <taxon>Bacteria</taxon>
        <taxon>Pseudomonadati</taxon>
        <taxon>Pseudomonadota</taxon>
        <taxon>Gammaproteobacteria</taxon>
        <taxon>Thiohalomonadales</taxon>
        <taxon>Thiohalomonadaceae</taxon>
        <taxon>Thiohalomonas</taxon>
    </lineage>
</organism>
<evidence type="ECO:0000313" key="3">
    <source>
        <dbReference type="Proteomes" id="UP000199648"/>
    </source>
</evidence>
<accession>A0A1G5QSC2</accession>
<dbReference type="SMART" id="SM00954">
    <property type="entry name" value="RelA_SpoT"/>
    <property type="match status" value="1"/>
</dbReference>
<dbReference type="InterPro" id="IPR043519">
    <property type="entry name" value="NT_sf"/>
</dbReference>
<feature type="domain" description="RelA/SpoT" evidence="1">
    <location>
        <begin position="44"/>
        <end position="170"/>
    </location>
</feature>
<dbReference type="GO" id="GO:0015969">
    <property type="term" value="P:guanosine tetraphosphate metabolic process"/>
    <property type="evidence" value="ECO:0007669"/>
    <property type="project" value="InterPro"/>
</dbReference>